<evidence type="ECO:0000256" key="1">
    <source>
        <dbReference type="ARBA" id="ARBA00023015"/>
    </source>
</evidence>
<dbReference type="Pfam" id="PF12833">
    <property type="entry name" value="HTH_18"/>
    <property type="match status" value="1"/>
</dbReference>
<sequence length="312" mass="34253">MNQLLLDTARRFSESHADASGIAVTPIVGLRVVRLTRPRAFLPESDRPMICLVLQGRMKVSIGTRAIEAGAGESVLFTSDVPSVTEVCQASLLEPYIALLIELDAAVITSLVSEIHAVTTEGSPWRTENTDADVASVALRLMNLLRHPESMSLLIQPLFRELHYWLLTGKHGAAIKGLSKQDSAAQRVARAIALIRAEFAKSLPIDRLASRVGMSASAFHHHFRAVTAMTPLQFQKRLRLIESRRLMLSEGRSASSAAFTVGYQSVSQFNRDYRRMFGLPPVRETVQARKAAEPTLRDSRRSRGDALATAAG</sequence>
<gene>
    <name evidence="5" type="ORF">JM946_17990</name>
</gene>
<dbReference type="SUPFAM" id="SSF46689">
    <property type="entry name" value="Homeodomain-like"/>
    <property type="match status" value="2"/>
</dbReference>
<name>A0ABS1X064_9GAMM</name>
<feature type="region of interest" description="Disordered" evidence="3">
    <location>
        <begin position="288"/>
        <end position="312"/>
    </location>
</feature>
<evidence type="ECO:0000313" key="5">
    <source>
        <dbReference type="EMBL" id="MBM0106625.1"/>
    </source>
</evidence>
<evidence type="ECO:0000256" key="2">
    <source>
        <dbReference type="ARBA" id="ARBA00023163"/>
    </source>
</evidence>
<feature type="domain" description="HTH araC/xylS-type" evidence="4">
    <location>
        <begin position="189"/>
        <end position="287"/>
    </location>
</feature>
<dbReference type="InterPro" id="IPR009057">
    <property type="entry name" value="Homeodomain-like_sf"/>
</dbReference>
<evidence type="ECO:0000256" key="3">
    <source>
        <dbReference type="SAM" id="MobiDB-lite"/>
    </source>
</evidence>
<dbReference type="Pfam" id="PF06719">
    <property type="entry name" value="AraC_N"/>
    <property type="match status" value="1"/>
</dbReference>
<dbReference type="Proteomes" id="UP000661077">
    <property type="component" value="Unassembled WGS sequence"/>
</dbReference>
<reference evidence="5 6" key="1">
    <citation type="journal article" date="2021" name="Int. J. Syst. Evol. Microbiol.">
        <title>Steroidobacter gossypii sp. nov., isolated from soil of cotton cropping field.</title>
        <authorList>
            <person name="Huang R."/>
            <person name="Yang S."/>
            <person name="Zhen C."/>
            <person name="Liu W."/>
        </authorList>
    </citation>
    <scope>NUCLEOTIDE SEQUENCE [LARGE SCALE GENOMIC DNA]</scope>
    <source>
        <strain evidence="5 6">S1-65</strain>
    </source>
</reference>
<feature type="compositionally biased region" description="Basic and acidic residues" evidence="3">
    <location>
        <begin position="288"/>
        <end position="304"/>
    </location>
</feature>
<proteinExistence type="predicted"/>
<dbReference type="Gene3D" id="1.10.10.60">
    <property type="entry name" value="Homeodomain-like"/>
    <property type="match status" value="2"/>
</dbReference>
<keyword evidence="6" id="KW-1185">Reference proteome</keyword>
<dbReference type="InterPro" id="IPR009594">
    <property type="entry name" value="Tscrpt_reg_HTH_AraC_N"/>
</dbReference>
<accession>A0ABS1X064</accession>
<keyword evidence="1" id="KW-0805">Transcription regulation</keyword>
<dbReference type="PANTHER" id="PTHR43436:SF1">
    <property type="entry name" value="TRANSCRIPTIONAL REGULATORY PROTEIN"/>
    <property type="match status" value="1"/>
</dbReference>
<dbReference type="PROSITE" id="PS01124">
    <property type="entry name" value="HTH_ARAC_FAMILY_2"/>
    <property type="match status" value="1"/>
</dbReference>
<protein>
    <submittedName>
        <fullName evidence="5">AraC family transcriptional regulator</fullName>
    </submittedName>
</protein>
<evidence type="ECO:0000313" key="6">
    <source>
        <dbReference type="Proteomes" id="UP000661077"/>
    </source>
</evidence>
<dbReference type="SMART" id="SM00342">
    <property type="entry name" value="HTH_ARAC"/>
    <property type="match status" value="1"/>
</dbReference>
<keyword evidence="2" id="KW-0804">Transcription</keyword>
<dbReference type="RefSeq" id="WP_203168741.1">
    <property type="nucleotide sequence ID" value="NZ_JAEVLS010000004.1"/>
</dbReference>
<dbReference type="InterPro" id="IPR018060">
    <property type="entry name" value="HTH_AraC"/>
</dbReference>
<dbReference type="PANTHER" id="PTHR43436">
    <property type="entry name" value="ARAC-FAMILY TRANSCRIPTIONAL REGULATOR"/>
    <property type="match status" value="1"/>
</dbReference>
<organism evidence="5 6">
    <name type="scientific">Steroidobacter gossypii</name>
    <dbReference type="NCBI Taxonomy" id="2805490"/>
    <lineage>
        <taxon>Bacteria</taxon>
        <taxon>Pseudomonadati</taxon>
        <taxon>Pseudomonadota</taxon>
        <taxon>Gammaproteobacteria</taxon>
        <taxon>Steroidobacterales</taxon>
        <taxon>Steroidobacteraceae</taxon>
        <taxon>Steroidobacter</taxon>
    </lineage>
</organism>
<comment type="caution">
    <text evidence="5">The sequence shown here is derived from an EMBL/GenBank/DDBJ whole genome shotgun (WGS) entry which is preliminary data.</text>
</comment>
<dbReference type="EMBL" id="JAEVLS010000004">
    <property type="protein sequence ID" value="MBM0106625.1"/>
    <property type="molecule type" value="Genomic_DNA"/>
</dbReference>
<evidence type="ECO:0000259" key="4">
    <source>
        <dbReference type="PROSITE" id="PS01124"/>
    </source>
</evidence>